<keyword evidence="1" id="KW-0812">Transmembrane</keyword>
<organism evidence="2 3">
    <name type="scientific">Nitrospina watsonii</name>
    <dbReference type="NCBI Taxonomy" id="1323948"/>
    <lineage>
        <taxon>Bacteria</taxon>
        <taxon>Pseudomonadati</taxon>
        <taxon>Nitrospinota/Tectimicrobiota group</taxon>
        <taxon>Nitrospinota</taxon>
        <taxon>Nitrospinia</taxon>
        <taxon>Nitrospinales</taxon>
        <taxon>Nitrospinaceae</taxon>
        <taxon>Nitrospina</taxon>
    </lineage>
</organism>
<proteinExistence type="predicted"/>
<keyword evidence="1" id="KW-0472">Membrane</keyword>
<keyword evidence="3" id="KW-1185">Reference proteome</keyword>
<sequence length="233" mass="26126">MIIGRTGFVSLINLISIQLALNFLQFLITVTLGLGRARRNPNSIYRVKSKSAIRAQGVPLQTVGPRGIIPVRIRWNIVPIMPEHHNGCRWVVVAEPACFPAGPMCCIVLRVTVSLIISIFIFPAAQHQRSVIQTPIPIPVKEVALTVFSSGRMADIKVRSGAQQSLWHTVLEKQFPNWKQTAVHSILLDKSKDLYADGRGICPETEEIYKYNNDQIEKYNVPSLGQVIWIPLR</sequence>
<dbReference type="EMBL" id="OX336137">
    <property type="protein sequence ID" value="CAI2717542.1"/>
    <property type="molecule type" value="Genomic_DNA"/>
</dbReference>
<feature type="transmembrane region" description="Helical" evidence="1">
    <location>
        <begin position="12"/>
        <end position="34"/>
    </location>
</feature>
<dbReference type="Proteomes" id="UP001157733">
    <property type="component" value="Chromosome"/>
</dbReference>
<evidence type="ECO:0000313" key="2">
    <source>
        <dbReference type="EMBL" id="CAI2717542.1"/>
    </source>
</evidence>
<accession>A0ABM9HBF8</accession>
<evidence type="ECO:0000313" key="3">
    <source>
        <dbReference type="Proteomes" id="UP001157733"/>
    </source>
</evidence>
<protein>
    <submittedName>
        <fullName evidence="2">Uncharacterized protein</fullName>
    </submittedName>
</protein>
<name>A0ABM9HBF8_9BACT</name>
<reference evidence="2 3" key="1">
    <citation type="submission" date="2022-09" db="EMBL/GenBank/DDBJ databases">
        <authorList>
            <person name="Kop L."/>
        </authorList>
    </citation>
    <scope>NUCLEOTIDE SEQUENCE [LARGE SCALE GENOMIC DNA]</scope>
    <source>
        <strain evidence="2 3">347</strain>
    </source>
</reference>
<gene>
    <name evidence="2" type="ORF">NSPWAT_0683</name>
</gene>
<evidence type="ECO:0000256" key="1">
    <source>
        <dbReference type="SAM" id="Phobius"/>
    </source>
</evidence>
<keyword evidence="1" id="KW-1133">Transmembrane helix</keyword>